<proteinExistence type="predicted"/>
<reference evidence="1 2" key="1">
    <citation type="journal article" date="2015" name="Genome Announc.">
        <title>Draft Genome Sequence of Mycobacterium obuense Strain UC1, Isolated from Patient Sputum.</title>
        <authorList>
            <person name="Greninger A.L."/>
            <person name="Cunningham G."/>
            <person name="Hsu E.D."/>
            <person name="Yu J.M."/>
            <person name="Chiu C.Y."/>
            <person name="Miller S."/>
        </authorList>
    </citation>
    <scope>NUCLEOTIDE SEQUENCE [LARGE SCALE GENOMIC DNA]</scope>
    <source>
        <strain evidence="1 2">UC1</strain>
    </source>
</reference>
<keyword evidence="2" id="KW-1185">Reference proteome</keyword>
<dbReference type="AlphaFoldDB" id="A0A0M2K1X5"/>
<comment type="caution">
    <text evidence="1">The sequence shown here is derived from an EMBL/GenBank/DDBJ whole genome shotgun (WGS) entry which is preliminary data.</text>
</comment>
<sequence length="86" mass="9260">MVETMADNVLPMHRAGRGRRAPVSGHLFTVKDVADASGLPQPAIGQLVGRTWTDQGWMFTADQMQLAIDIAAERRAQASPAGSDTR</sequence>
<evidence type="ECO:0000313" key="1">
    <source>
        <dbReference type="EMBL" id="KKF02886.1"/>
    </source>
</evidence>
<gene>
    <name evidence="1" type="ORF">WN67_05820</name>
</gene>
<organism evidence="1 2">
    <name type="scientific">Mycolicibacterium obuense</name>
    <dbReference type="NCBI Taxonomy" id="1807"/>
    <lineage>
        <taxon>Bacteria</taxon>
        <taxon>Bacillati</taxon>
        <taxon>Actinomycetota</taxon>
        <taxon>Actinomycetes</taxon>
        <taxon>Mycobacteriales</taxon>
        <taxon>Mycobacteriaceae</taxon>
        <taxon>Mycolicibacterium</taxon>
    </lineage>
</organism>
<dbReference type="Proteomes" id="UP000034150">
    <property type="component" value="Unassembled WGS sequence"/>
</dbReference>
<dbReference type="EMBL" id="LAUZ02000016">
    <property type="protein sequence ID" value="KKF02886.1"/>
    <property type="molecule type" value="Genomic_DNA"/>
</dbReference>
<dbReference type="PATRIC" id="fig|1807.13.peg.1884"/>
<evidence type="ECO:0000313" key="2">
    <source>
        <dbReference type="Proteomes" id="UP000034150"/>
    </source>
</evidence>
<name>A0A0M2K1X5_9MYCO</name>
<protein>
    <submittedName>
        <fullName evidence="1">Uncharacterized protein</fullName>
    </submittedName>
</protein>
<accession>A0A0M2K1X5</accession>